<protein>
    <recommendedName>
        <fullName evidence="3">Reverse transcriptase domain-containing protein</fullName>
    </recommendedName>
</protein>
<evidence type="ECO:0000313" key="2">
    <source>
        <dbReference type="Proteomes" id="UP001151760"/>
    </source>
</evidence>
<name>A0ABQ5ARH9_9ASTR</name>
<accession>A0ABQ5ARH9</accession>
<evidence type="ECO:0000313" key="1">
    <source>
        <dbReference type="EMBL" id="GJT03901.1"/>
    </source>
</evidence>
<sequence length="108" mass="11851">MAHGATTIIRLWLALRSTPQQLDDFMVIRITMPYKGIMGGWADRNIAIRAVPSTAHGMLKFPVDGGIVTIYNTAAPPKECNTVTCDVTQTQRQHATKVTNTEGCDHPD</sequence>
<reference evidence="1" key="1">
    <citation type="journal article" date="2022" name="Int. J. Mol. Sci.">
        <title>Draft Genome of Tanacetum Coccineum: Genomic Comparison of Closely Related Tanacetum-Family Plants.</title>
        <authorList>
            <person name="Yamashiro T."/>
            <person name="Shiraishi A."/>
            <person name="Nakayama K."/>
            <person name="Satake H."/>
        </authorList>
    </citation>
    <scope>NUCLEOTIDE SEQUENCE</scope>
</reference>
<proteinExistence type="predicted"/>
<reference evidence="1" key="2">
    <citation type="submission" date="2022-01" db="EMBL/GenBank/DDBJ databases">
        <authorList>
            <person name="Yamashiro T."/>
            <person name="Shiraishi A."/>
            <person name="Satake H."/>
            <person name="Nakayama K."/>
        </authorList>
    </citation>
    <scope>NUCLEOTIDE SEQUENCE</scope>
</reference>
<gene>
    <name evidence="1" type="ORF">Tco_0838363</name>
</gene>
<comment type="caution">
    <text evidence="1">The sequence shown here is derived from an EMBL/GenBank/DDBJ whole genome shotgun (WGS) entry which is preliminary data.</text>
</comment>
<evidence type="ECO:0008006" key="3">
    <source>
        <dbReference type="Google" id="ProtNLM"/>
    </source>
</evidence>
<organism evidence="1 2">
    <name type="scientific">Tanacetum coccineum</name>
    <dbReference type="NCBI Taxonomy" id="301880"/>
    <lineage>
        <taxon>Eukaryota</taxon>
        <taxon>Viridiplantae</taxon>
        <taxon>Streptophyta</taxon>
        <taxon>Embryophyta</taxon>
        <taxon>Tracheophyta</taxon>
        <taxon>Spermatophyta</taxon>
        <taxon>Magnoliopsida</taxon>
        <taxon>eudicotyledons</taxon>
        <taxon>Gunneridae</taxon>
        <taxon>Pentapetalae</taxon>
        <taxon>asterids</taxon>
        <taxon>campanulids</taxon>
        <taxon>Asterales</taxon>
        <taxon>Asteraceae</taxon>
        <taxon>Asteroideae</taxon>
        <taxon>Anthemideae</taxon>
        <taxon>Anthemidinae</taxon>
        <taxon>Tanacetum</taxon>
    </lineage>
</organism>
<keyword evidence="2" id="KW-1185">Reference proteome</keyword>
<dbReference type="Proteomes" id="UP001151760">
    <property type="component" value="Unassembled WGS sequence"/>
</dbReference>
<dbReference type="EMBL" id="BQNB010012466">
    <property type="protein sequence ID" value="GJT03901.1"/>
    <property type="molecule type" value="Genomic_DNA"/>
</dbReference>